<feature type="compositionally biased region" description="Acidic residues" evidence="1">
    <location>
        <begin position="369"/>
        <end position="378"/>
    </location>
</feature>
<accession>A0A2P6VJZ3</accession>
<evidence type="ECO:0000256" key="1">
    <source>
        <dbReference type="SAM" id="MobiDB-lite"/>
    </source>
</evidence>
<dbReference type="OrthoDB" id="518699at2759"/>
<comment type="caution">
    <text evidence="2">The sequence shown here is derived from an EMBL/GenBank/DDBJ whole genome shotgun (WGS) entry which is preliminary data.</text>
</comment>
<dbReference type="EMBL" id="LHPF02000004">
    <property type="protein sequence ID" value="PSC74387.1"/>
    <property type="molecule type" value="Genomic_DNA"/>
</dbReference>
<sequence length="378" mass="41681">MLLQHGVTEATVASMIARFKGGPYVSSVSGGAAVLEELRARGCDNERLNGLLQRAPTIMARPASNVMASFAALDDILQLSRSDVLRVCEEQPSLLSRDAGSLRRNWAKVQERYQLPPKVVRSLQKMMRYSRATTALLTYDSDTVKRRLSGLQQLFGLSDGDVVALFRCLVQLLELQPEEGVRPRRDKLEALLGPFDKQTLRRFLQTLQRPEAGCTLEEARQVLLSTPPLAVNALDTPKFQRRMEALTDFYEHASTAEMLLSRNRGTQLKSSLWTVGPRMAFVRHLRLERGQPHLRTSQVACTLGPFCRSVRADVATYKGFEAAWLASPEAAQLCEHERPRRQAAGGSSGSGGSDGGSDSSDDSSSGSSSEEEGEDERE</sequence>
<name>A0A2P6VJZ3_9CHLO</name>
<evidence type="ECO:0000313" key="3">
    <source>
        <dbReference type="Proteomes" id="UP000239649"/>
    </source>
</evidence>
<protein>
    <submittedName>
        <fullName evidence="2">Uncharacterized protein</fullName>
    </submittedName>
</protein>
<proteinExistence type="predicted"/>
<reference evidence="2 3" key="1">
    <citation type="journal article" date="2018" name="Plant J.">
        <title>Genome sequences of Chlorella sorokiniana UTEX 1602 and Micractinium conductrix SAG 241.80: implications to maltose excretion by a green alga.</title>
        <authorList>
            <person name="Arriola M.B."/>
            <person name="Velmurugan N."/>
            <person name="Zhang Y."/>
            <person name="Plunkett M.H."/>
            <person name="Hondzo H."/>
            <person name="Barney B.M."/>
        </authorList>
    </citation>
    <scope>NUCLEOTIDE SEQUENCE [LARGE SCALE GENOMIC DNA]</scope>
    <source>
        <strain evidence="2 3">SAG 241.80</strain>
    </source>
</reference>
<dbReference type="InterPro" id="IPR038538">
    <property type="entry name" value="MTERF_sf"/>
</dbReference>
<keyword evidence="3" id="KW-1185">Reference proteome</keyword>
<dbReference type="AlphaFoldDB" id="A0A2P6VJZ3"/>
<dbReference type="Proteomes" id="UP000239649">
    <property type="component" value="Unassembled WGS sequence"/>
</dbReference>
<feature type="region of interest" description="Disordered" evidence="1">
    <location>
        <begin position="334"/>
        <end position="378"/>
    </location>
</feature>
<feature type="compositionally biased region" description="Low complexity" evidence="1">
    <location>
        <begin position="356"/>
        <end position="368"/>
    </location>
</feature>
<organism evidence="2 3">
    <name type="scientific">Micractinium conductrix</name>
    <dbReference type="NCBI Taxonomy" id="554055"/>
    <lineage>
        <taxon>Eukaryota</taxon>
        <taxon>Viridiplantae</taxon>
        <taxon>Chlorophyta</taxon>
        <taxon>core chlorophytes</taxon>
        <taxon>Trebouxiophyceae</taxon>
        <taxon>Chlorellales</taxon>
        <taxon>Chlorellaceae</taxon>
        <taxon>Chlorella clade</taxon>
        <taxon>Micractinium</taxon>
    </lineage>
</organism>
<gene>
    <name evidence="2" type="ORF">C2E20_2217</name>
</gene>
<feature type="compositionally biased region" description="Gly residues" evidence="1">
    <location>
        <begin position="346"/>
        <end position="355"/>
    </location>
</feature>
<evidence type="ECO:0000313" key="2">
    <source>
        <dbReference type="EMBL" id="PSC74387.1"/>
    </source>
</evidence>
<dbReference type="Gene3D" id="1.25.70.10">
    <property type="entry name" value="Transcription termination factor 3, mitochondrial"/>
    <property type="match status" value="1"/>
</dbReference>